<dbReference type="EMBL" id="LRPN01000047">
    <property type="protein sequence ID" value="KWZ82929.1"/>
    <property type="molecule type" value="Genomic_DNA"/>
</dbReference>
<comment type="caution">
    <text evidence="1">The sequence shown here is derived from an EMBL/GenBank/DDBJ whole genome shotgun (WGS) entry which is preliminary data.</text>
</comment>
<sequence length="62" mass="7189">MSDAKWLVDFNASTDVLYFFAIFQRESPFWTLYVWANACDVNEVARMVVAATEKTVFFLTLV</sequence>
<evidence type="ECO:0000313" key="1">
    <source>
        <dbReference type="EMBL" id="KWZ82929.1"/>
    </source>
</evidence>
<proteinExistence type="predicted"/>
<name>A0A133KTC2_HEYCO</name>
<gene>
    <name evidence="1" type="ORF">HMPREF3213_01413</name>
</gene>
<evidence type="ECO:0000313" key="2">
    <source>
        <dbReference type="Proteomes" id="UP000070376"/>
    </source>
</evidence>
<protein>
    <submittedName>
        <fullName evidence="1">Uncharacterized protein</fullName>
    </submittedName>
</protein>
<reference evidence="2" key="1">
    <citation type="submission" date="2016-01" db="EMBL/GenBank/DDBJ databases">
        <authorList>
            <person name="Mitreva M."/>
            <person name="Pepin K.H."/>
            <person name="Mihindukulasuriya K.A."/>
            <person name="Fulton R."/>
            <person name="Fronick C."/>
            <person name="O'Laughlin M."/>
            <person name="Miner T."/>
            <person name="Herter B."/>
            <person name="Rosa B.A."/>
            <person name="Cordes M."/>
            <person name="Tomlinson C."/>
            <person name="Wollam A."/>
            <person name="Palsikar V.B."/>
            <person name="Mardis E.R."/>
            <person name="Wilson R.K."/>
        </authorList>
    </citation>
    <scope>NUCLEOTIDE SEQUENCE [LARGE SCALE GENOMIC DNA]</scope>
    <source>
        <strain evidence="2">GED7749B</strain>
    </source>
</reference>
<dbReference type="Proteomes" id="UP000070376">
    <property type="component" value="Unassembled WGS sequence"/>
</dbReference>
<dbReference type="AlphaFoldDB" id="A0A133KTC2"/>
<organism evidence="1 2">
    <name type="scientific">Heyndrickxia coagulans</name>
    <name type="common">Weizmannia coagulans</name>
    <dbReference type="NCBI Taxonomy" id="1398"/>
    <lineage>
        <taxon>Bacteria</taxon>
        <taxon>Bacillati</taxon>
        <taxon>Bacillota</taxon>
        <taxon>Bacilli</taxon>
        <taxon>Bacillales</taxon>
        <taxon>Bacillaceae</taxon>
        <taxon>Heyndrickxia</taxon>
    </lineage>
</organism>
<accession>A0A133KTC2</accession>